<keyword evidence="2" id="KW-1185">Reference proteome</keyword>
<dbReference type="EMBL" id="MU394304">
    <property type="protein sequence ID" value="KAI6088027.1"/>
    <property type="molecule type" value="Genomic_DNA"/>
</dbReference>
<evidence type="ECO:0000313" key="1">
    <source>
        <dbReference type="EMBL" id="KAI6088027.1"/>
    </source>
</evidence>
<organism evidence="1 2">
    <name type="scientific">Hypoxylon rubiginosum</name>
    <dbReference type="NCBI Taxonomy" id="110542"/>
    <lineage>
        <taxon>Eukaryota</taxon>
        <taxon>Fungi</taxon>
        <taxon>Dikarya</taxon>
        <taxon>Ascomycota</taxon>
        <taxon>Pezizomycotina</taxon>
        <taxon>Sordariomycetes</taxon>
        <taxon>Xylariomycetidae</taxon>
        <taxon>Xylariales</taxon>
        <taxon>Hypoxylaceae</taxon>
        <taxon>Hypoxylon</taxon>
    </lineage>
</organism>
<comment type="caution">
    <text evidence="1">The sequence shown here is derived from an EMBL/GenBank/DDBJ whole genome shotgun (WGS) entry which is preliminary data.</text>
</comment>
<reference evidence="1 2" key="1">
    <citation type="journal article" date="2022" name="New Phytol.">
        <title>Ecological generalism drives hyperdiversity of secondary metabolite gene clusters in xylarialean endophytes.</title>
        <authorList>
            <person name="Franco M.E.E."/>
            <person name="Wisecaver J.H."/>
            <person name="Arnold A.E."/>
            <person name="Ju Y.M."/>
            <person name="Slot J.C."/>
            <person name="Ahrendt S."/>
            <person name="Moore L.P."/>
            <person name="Eastman K.E."/>
            <person name="Scott K."/>
            <person name="Konkel Z."/>
            <person name="Mondo S.J."/>
            <person name="Kuo A."/>
            <person name="Hayes R.D."/>
            <person name="Haridas S."/>
            <person name="Andreopoulos B."/>
            <person name="Riley R."/>
            <person name="LaButti K."/>
            <person name="Pangilinan J."/>
            <person name="Lipzen A."/>
            <person name="Amirebrahimi M."/>
            <person name="Yan J."/>
            <person name="Adam C."/>
            <person name="Keymanesh K."/>
            <person name="Ng V."/>
            <person name="Louie K."/>
            <person name="Northen T."/>
            <person name="Drula E."/>
            <person name="Henrissat B."/>
            <person name="Hsieh H.M."/>
            <person name="Youens-Clark K."/>
            <person name="Lutzoni F."/>
            <person name="Miadlikowska J."/>
            <person name="Eastwood D.C."/>
            <person name="Hamelin R.C."/>
            <person name="Grigoriev I.V."/>
            <person name="U'Ren J.M."/>
        </authorList>
    </citation>
    <scope>NUCLEOTIDE SEQUENCE [LARGE SCALE GENOMIC DNA]</scope>
    <source>
        <strain evidence="1 2">ER1909</strain>
    </source>
</reference>
<gene>
    <name evidence="1" type="ORF">F4821DRAFT_98995</name>
</gene>
<protein>
    <submittedName>
        <fullName evidence="1">Cytochrome P450 family protein</fullName>
    </submittedName>
</protein>
<dbReference type="Proteomes" id="UP001497680">
    <property type="component" value="Unassembled WGS sequence"/>
</dbReference>
<name>A0ACC0D5S1_9PEZI</name>
<proteinExistence type="predicted"/>
<sequence>MASIVFTPSIFAPVAAVLLALYILSIAFYRLFWCPLAGIPGPRLAALTYWYECYYDIFRPAQYVFKIKELHQAYGPVIRITPDEVSIADPDFVDAVYSPGPGQKRDKDTRKVKALGINTSIGGAVAHDLHRRRREALNPFFSHRNITKRASKLDDKVRKLEDRFLQAKESGEVVNLSDVYFGFANDIVNEYCFGHSEDLVDDQPLAHARRENVNGVLRAVKFNLHFSWVRDLMRKLPPGIGARMTPPGIRDMIRFRIGIRKEIQSVINQKADGHVGDGDAKSIFYELRDSPVLPESEKSPQRLEDEATLLVMAGTQSTQLSLTMAHYHLLANPPIMAKLRAELASHSSSTLVQLEQLPYLNGVIQEAHRLSFGLTGRNARVSPDQPIIYTDKSTGLAYVLPPGTSISTSTLLVHTNEDIFPDPFVFDPERWLGPAGAVRRKYQLTFSRGPRTCIGMHLANAEMAVAIAAMARWDMELFETDDRDVAFLHDYHVATPKLDSKGVRAAVGSCHRR</sequence>
<accession>A0ACC0D5S1</accession>
<evidence type="ECO:0000313" key="2">
    <source>
        <dbReference type="Proteomes" id="UP001497680"/>
    </source>
</evidence>